<accession>A0A8J4E2V5</accession>
<keyword evidence="2" id="KW-0472">Membrane</keyword>
<keyword evidence="2" id="KW-1133">Transmembrane helix</keyword>
<dbReference type="Proteomes" id="UP000612585">
    <property type="component" value="Unassembled WGS sequence"/>
</dbReference>
<evidence type="ECO:0008006" key="5">
    <source>
        <dbReference type="Google" id="ProtNLM"/>
    </source>
</evidence>
<feature type="transmembrane region" description="Helical" evidence="2">
    <location>
        <begin position="38"/>
        <end position="57"/>
    </location>
</feature>
<dbReference type="Gene3D" id="2.130.10.10">
    <property type="entry name" value="YVTN repeat-like/Quinoprotein amine dehydrogenase"/>
    <property type="match status" value="2"/>
</dbReference>
<organism evidence="3 4">
    <name type="scientific">Virgisporangium aurantiacum</name>
    <dbReference type="NCBI Taxonomy" id="175570"/>
    <lineage>
        <taxon>Bacteria</taxon>
        <taxon>Bacillati</taxon>
        <taxon>Actinomycetota</taxon>
        <taxon>Actinomycetes</taxon>
        <taxon>Micromonosporales</taxon>
        <taxon>Micromonosporaceae</taxon>
        <taxon>Virgisporangium</taxon>
    </lineage>
</organism>
<dbReference type="InterPro" id="IPR036278">
    <property type="entry name" value="Sialidase_sf"/>
</dbReference>
<name>A0A8J4E2V5_9ACTN</name>
<dbReference type="SUPFAM" id="SSF50939">
    <property type="entry name" value="Sialidases"/>
    <property type="match status" value="1"/>
</dbReference>
<gene>
    <name evidence="3" type="ORF">Vau01_077510</name>
</gene>
<keyword evidence="4" id="KW-1185">Reference proteome</keyword>
<evidence type="ECO:0000256" key="1">
    <source>
        <dbReference type="SAM" id="MobiDB-lite"/>
    </source>
</evidence>
<protein>
    <recommendedName>
        <fullName evidence="5">BNR/Asp-box repeat-containing protein</fullName>
    </recommendedName>
</protein>
<dbReference type="AlphaFoldDB" id="A0A8J4E2V5"/>
<dbReference type="EMBL" id="BOPG01000050">
    <property type="protein sequence ID" value="GIJ60235.1"/>
    <property type="molecule type" value="Genomic_DNA"/>
</dbReference>
<evidence type="ECO:0000313" key="4">
    <source>
        <dbReference type="Proteomes" id="UP000612585"/>
    </source>
</evidence>
<keyword evidence="2" id="KW-0812">Transmembrane</keyword>
<comment type="caution">
    <text evidence="3">The sequence shown here is derived from an EMBL/GenBank/DDBJ whole genome shotgun (WGS) entry which is preliminary data.</text>
</comment>
<feature type="region of interest" description="Disordered" evidence="1">
    <location>
        <begin position="60"/>
        <end position="81"/>
    </location>
</feature>
<dbReference type="CDD" id="cd15482">
    <property type="entry name" value="Sialidase_non-viral"/>
    <property type="match status" value="1"/>
</dbReference>
<dbReference type="InterPro" id="IPR015943">
    <property type="entry name" value="WD40/YVTN_repeat-like_dom_sf"/>
</dbReference>
<sequence>MPEGHFAGLREYTDDAARQPDFEVIRRRAGRVRRRRRNAAASVVAGLTAAVVAAVGLTTGPGDGQQPAATPTPTPSVDMNAGWPRWTDVVAAKADELYAVSERCRTCGPELHVSADAGRTWSRRAVPPSTTPGADIRPSGFLDAVAPGVLLWSDRLIVTIPESGATGAVDAYESFKSAYDGRTVSPEQRFWITRDGGRSWQRPGVDEQPVDAVPAGTRVVDCGMVKEETPCRLYAVNPETGRFAPLANQPTGVRYAQGWLGHQVDVPVSGRLWVPGLDPASNKPAIAASPDGGRTWTTHVFTDGVPAQDTLRFVATMYLPAVAAGDGATAYVLTYRTDLKHDAYRTTDGGVTWERVPGGPIPEVPDAGYVTADGAHVVKNGSDFRVFRPGAGGYAPVTLSGYPADVRRLTQVTSQQATGRYVVTSGEVLSVSDDGWTWRTVDMP</sequence>
<proteinExistence type="predicted"/>
<dbReference type="RefSeq" id="WP_204004224.1">
    <property type="nucleotide sequence ID" value="NZ_BOPG01000050.1"/>
</dbReference>
<evidence type="ECO:0000313" key="3">
    <source>
        <dbReference type="EMBL" id="GIJ60235.1"/>
    </source>
</evidence>
<reference evidence="3" key="1">
    <citation type="submission" date="2021-01" db="EMBL/GenBank/DDBJ databases">
        <title>Whole genome shotgun sequence of Virgisporangium aurantiacum NBRC 16421.</title>
        <authorList>
            <person name="Komaki H."/>
            <person name="Tamura T."/>
        </authorList>
    </citation>
    <scope>NUCLEOTIDE SEQUENCE</scope>
    <source>
        <strain evidence="3">NBRC 16421</strain>
    </source>
</reference>
<evidence type="ECO:0000256" key="2">
    <source>
        <dbReference type="SAM" id="Phobius"/>
    </source>
</evidence>